<dbReference type="AlphaFoldDB" id="A0A7H0VE67"/>
<reference evidence="3 4" key="1">
    <citation type="submission" date="2020-08" db="EMBL/GenBank/DDBJ databases">
        <title>Croceimicrobium hydrocarbonivorans gen. nov., sp. nov., a novel marine bacterium isolated from a bacterial consortium that degrades polyethylene terephthalate.</title>
        <authorList>
            <person name="Liu R."/>
        </authorList>
    </citation>
    <scope>NUCLEOTIDE SEQUENCE [LARGE SCALE GENOMIC DNA]</scope>
    <source>
        <strain evidence="3 4">A20-9</strain>
    </source>
</reference>
<dbReference type="PROSITE" id="PS50853">
    <property type="entry name" value="FN3"/>
    <property type="match status" value="1"/>
</dbReference>
<dbReference type="RefSeq" id="WP_210758548.1">
    <property type="nucleotide sequence ID" value="NZ_CP060139.1"/>
</dbReference>
<gene>
    <name evidence="3" type="ORF">H4K34_16825</name>
</gene>
<dbReference type="Pfam" id="PF13585">
    <property type="entry name" value="CHU_C"/>
    <property type="match status" value="1"/>
</dbReference>
<dbReference type="Proteomes" id="UP000516305">
    <property type="component" value="Chromosome"/>
</dbReference>
<sequence length="1134" mass="126357">MKHLKISLILFLTFIISPLSASHYLGGEIYWECTPNGQYIFTLTLYRDCTGSTILTNPKTIVGPVNIVCNYVASLSGDVSPQCPNTALDLNCADGDPGSIEKYVFRSGQVSLNGIPPATGWEFSWTGFARPFLENAGGNTGYYLRSKMFPYTDPNLGTLNTSTCYDNSPVFAQDANAVTCPNFLFEFNHLPADKDIDSLVFDWAMPKLGANQNIAFNNGYSPTAPFPDGSEDPNNGPNTLDRFSGEITTLANNPSDGWYASCVVIREYRCNQLIGEVYRDVPVYYLKDEDCPVNPSTPSAEIDTSVYPNVSRSGNIYRIRTYPKDTVQFRVVARDLDQFANGSFQQICMKAGGLQLNSNNYASQTGCNGAAPCATLTSFNSSGTYCSVIQNTVEFFWVPDCVHLNFGGCGTASNTYYFTVRMEDDGCAAPKVGLATIIVDVIAGDPTPPDLSCSDVQVDGSIKLSWKQPELDSVLEFNYYRIYGASSPGGPYTVIDSIPHFDTLTTTVPSQGNSSYFFMEMSTGPCDFISKPSDIISPMQLTLTPIPPNSPEYAQLNWTAHNGSGLNPLRGNIYQIWKEAPAGSGDWIKVDSTTSLDYIDTVSVCDMLVNYQIRVPDTVVDCYSGSSQDTGRFQDLTNVEDVDLVRVFVNEDNKAAVEFDSDSIKDIVEFYLIFNDPLNGWVIVDTIPADEPMPYVWDASMADTRFEQFKILSVDSCENASDDLAVSTFNTVYARNYLNKCEGYSRISWNAYKEFPNGVHEYRVWVQITEDDGTQLPPTIYFTASPTDTSFQQNELKKDYIYCYVIEARDTIADLSSTSNSVCVEAAVPQQSEQLYISKVTNDFSRNALDVSVYVDGDADVRSFQVQRAPQFYGPYQTIATMAKPQAPPYILSFQDFGVEPNQFNYYYRLTAIDSCGGYDTISNISTNLRLNVSAAEDVTNRLSWNTYIGWDGYVERYEIYRRPADGFNWKKVGENITVDGREDTTWIDYEIADLVEANPIEAGAYCYYIKAIEGGNPQGIVDNQGNPMSAFSNQACAQQNAKIYMATAFRPGSSIAENQTYGPSMRLNDVDNYHFYIMNRWGKKVFETNDPDDRWDGTYEGNQVPQGVYVSYLKFQTIGDQEVEERQSFTLIR</sequence>
<proteinExistence type="predicted"/>
<accession>A0A7H0VE67</accession>
<dbReference type="EMBL" id="CP060139">
    <property type="protein sequence ID" value="QNR24015.1"/>
    <property type="molecule type" value="Genomic_DNA"/>
</dbReference>
<dbReference type="KEGG" id="chyd:H4K34_16825"/>
<evidence type="ECO:0000259" key="2">
    <source>
        <dbReference type="PROSITE" id="PS50853"/>
    </source>
</evidence>
<evidence type="ECO:0000313" key="3">
    <source>
        <dbReference type="EMBL" id="QNR24015.1"/>
    </source>
</evidence>
<dbReference type="InterPro" id="IPR003961">
    <property type="entry name" value="FN3_dom"/>
</dbReference>
<feature type="domain" description="Fibronectin type-III" evidence="2">
    <location>
        <begin position="447"/>
        <end position="545"/>
    </location>
</feature>
<name>A0A7H0VE67_9FLAO</name>
<feature type="region of interest" description="Disordered" evidence="1">
    <location>
        <begin position="222"/>
        <end position="241"/>
    </location>
</feature>
<evidence type="ECO:0000313" key="4">
    <source>
        <dbReference type="Proteomes" id="UP000516305"/>
    </source>
</evidence>
<evidence type="ECO:0000256" key="1">
    <source>
        <dbReference type="SAM" id="MobiDB-lite"/>
    </source>
</evidence>
<protein>
    <submittedName>
        <fullName evidence="3">Gliding motility-associated C-terminal domain-containing protein</fullName>
    </submittedName>
</protein>
<dbReference type="Gene3D" id="2.60.40.10">
    <property type="entry name" value="Immunoglobulins"/>
    <property type="match status" value="2"/>
</dbReference>
<keyword evidence="4" id="KW-1185">Reference proteome</keyword>
<organism evidence="3 4">
    <name type="scientific">Croceimicrobium hydrocarbonivorans</name>
    <dbReference type="NCBI Taxonomy" id="2761580"/>
    <lineage>
        <taxon>Bacteria</taxon>
        <taxon>Pseudomonadati</taxon>
        <taxon>Bacteroidota</taxon>
        <taxon>Flavobacteriia</taxon>
        <taxon>Flavobacteriales</taxon>
        <taxon>Owenweeksiaceae</taxon>
        <taxon>Croceimicrobium</taxon>
    </lineage>
</organism>
<dbReference type="InterPro" id="IPR013783">
    <property type="entry name" value="Ig-like_fold"/>
</dbReference>